<evidence type="ECO:0000313" key="2">
    <source>
        <dbReference type="Proteomes" id="UP000192276"/>
    </source>
</evidence>
<dbReference type="RefSeq" id="WP_081169389.1">
    <property type="nucleotide sequence ID" value="NZ_LWBP01000210.1"/>
</dbReference>
<accession>A0A1V9F5H1</accession>
<dbReference type="AlphaFoldDB" id="A0A1V9F5H1"/>
<sequence>MKKLVIIFGVLIAGSPFVSCKKLKDDINDLKKHNSALQEQLDGVISSLGSNEPITATTTFEDNNSKSRTVSGMYRFKGNDQSTQKLSNNGDGTYDIYIERFSDVGWNEGAWTEFTYNPTTKEVTNVAGGHYWEDEDSYYDNAYYSGNYTGLTKSITIDSLNVTTGNVSLKFSASGTGAYTNAVSYWYSPNQGKPVSTEFSFAGKLKLFTQD</sequence>
<dbReference type="Proteomes" id="UP000192276">
    <property type="component" value="Unassembled WGS sequence"/>
</dbReference>
<proteinExistence type="predicted"/>
<gene>
    <name evidence="1" type="ORF">A4R26_05885</name>
</gene>
<dbReference type="EMBL" id="LWBP01000210">
    <property type="protein sequence ID" value="OQP53512.1"/>
    <property type="molecule type" value="Genomic_DNA"/>
</dbReference>
<organism evidence="1 2">
    <name type="scientific">Niastella populi</name>
    <dbReference type="NCBI Taxonomy" id="550983"/>
    <lineage>
        <taxon>Bacteria</taxon>
        <taxon>Pseudomonadati</taxon>
        <taxon>Bacteroidota</taxon>
        <taxon>Chitinophagia</taxon>
        <taxon>Chitinophagales</taxon>
        <taxon>Chitinophagaceae</taxon>
        <taxon>Niastella</taxon>
    </lineage>
</organism>
<evidence type="ECO:0000313" key="1">
    <source>
        <dbReference type="EMBL" id="OQP53512.1"/>
    </source>
</evidence>
<comment type="caution">
    <text evidence="1">The sequence shown here is derived from an EMBL/GenBank/DDBJ whole genome shotgun (WGS) entry which is preliminary data.</text>
</comment>
<reference evidence="2" key="1">
    <citation type="submission" date="2016-04" db="EMBL/GenBank/DDBJ databases">
        <authorList>
            <person name="Chen L."/>
            <person name="Zhuang W."/>
            <person name="Wang G."/>
        </authorList>
    </citation>
    <scope>NUCLEOTIDE SEQUENCE [LARGE SCALE GENOMIC DNA]</scope>
    <source>
        <strain evidence="2">208</strain>
    </source>
</reference>
<dbReference type="OrthoDB" id="664789at2"/>
<name>A0A1V9F5H1_9BACT</name>
<protein>
    <submittedName>
        <fullName evidence="1">Uncharacterized protein</fullName>
    </submittedName>
</protein>
<keyword evidence="2" id="KW-1185">Reference proteome</keyword>